<evidence type="ECO:0000313" key="3">
    <source>
        <dbReference type="EMBL" id="PLW75406.1"/>
    </source>
</evidence>
<protein>
    <submittedName>
        <fullName evidence="3">Uncharacterized protein</fullName>
    </submittedName>
</protein>
<evidence type="ECO:0000259" key="2">
    <source>
        <dbReference type="Pfam" id="PF25513"/>
    </source>
</evidence>
<dbReference type="AlphaFoldDB" id="A0A2N5XLJ2"/>
<evidence type="ECO:0000259" key="1">
    <source>
        <dbReference type="Pfam" id="PF18628"/>
    </source>
</evidence>
<dbReference type="Pfam" id="PF25513">
    <property type="entry name" value="P2_C"/>
    <property type="match status" value="1"/>
</dbReference>
<dbReference type="Gene3D" id="2.60.120.730">
    <property type="match status" value="2"/>
</dbReference>
<name>A0A2N5XLJ2_9HYPH</name>
<comment type="caution">
    <text evidence="3">The sequence shown here is derived from an EMBL/GenBank/DDBJ whole genome shotgun (WGS) entry which is preliminary data.</text>
</comment>
<dbReference type="InterPro" id="IPR057915">
    <property type="entry name" value="P2_C"/>
</dbReference>
<proteinExistence type="predicted"/>
<dbReference type="InterPro" id="IPR041377">
    <property type="entry name" value="P2_N"/>
</dbReference>
<reference evidence="3 4" key="1">
    <citation type="submission" date="2018-01" db="EMBL/GenBank/DDBJ databases">
        <title>The draft genome sequence of Cohaesibacter sp. H1304.</title>
        <authorList>
            <person name="Wang N.-N."/>
            <person name="Du Z.-J."/>
        </authorList>
    </citation>
    <scope>NUCLEOTIDE SEQUENCE [LARGE SCALE GENOMIC DNA]</scope>
    <source>
        <strain evidence="3 4">H1304</strain>
    </source>
</reference>
<feature type="domain" description="Viral coat protein P2 N-terminal" evidence="1">
    <location>
        <begin position="6"/>
        <end position="137"/>
    </location>
</feature>
<keyword evidence="4" id="KW-1185">Reference proteome</keyword>
<accession>A0A2N5XLJ2</accession>
<dbReference type="Proteomes" id="UP000234881">
    <property type="component" value="Unassembled WGS sequence"/>
</dbReference>
<feature type="domain" description="Viral coat protein P2 C-terminal" evidence="2">
    <location>
        <begin position="149"/>
        <end position="273"/>
    </location>
</feature>
<dbReference type="EMBL" id="PKUQ01000052">
    <property type="protein sequence ID" value="PLW75406.1"/>
    <property type="molecule type" value="Genomic_DNA"/>
</dbReference>
<sequence>MIRTRNKLNDFTNVVAGAVATIDLPVRDRYHSVVLQVSQNDGVTKADMIAAFGRIRVKINGKDQWNLTVAELFALNEQRGHEVVDGFIPLLFSDPNARSYNEETLTAWDMLGQSTFQIDVEIKSGTVAPSIIAYAETEASTKPLQLGLIRKISKVRIANSNSGAAAITLTTLPLHGSVQALHFFETAANDVEKVSLKLAKHELFSAERAVMNYFNNRDGFSAVSGVATVRFDSTRLPRDAMPLVASDMRQHELRIDVDMANANALTMVHEFIGRPD</sequence>
<evidence type="ECO:0000313" key="4">
    <source>
        <dbReference type="Proteomes" id="UP000234881"/>
    </source>
</evidence>
<dbReference type="InterPro" id="IPR053751">
    <property type="entry name" value="Viral_Major_Capsid_sf"/>
</dbReference>
<dbReference type="Pfam" id="PF18628">
    <property type="entry name" value="P2_N"/>
    <property type="match status" value="1"/>
</dbReference>
<organism evidence="3 4">
    <name type="scientific">Cohaesibacter celericrescens</name>
    <dbReference type="NCBI Taxonomy" id="2067669"/>
    <lineage>
        <taxon>Bacteria</taxon>
        <taxon>Pseudomonadati</taxon>
        <taxon>Pseudomonadota</taxon>
        <taxon>Alphaproteobacteria</taxon>
        <taxon>Hyphomicrobiales</taxon>
        <taxon>Cohaesibacteraceae</taxon>
    </lineage>
</organism>
<dbReference type="OrthoDB" id="7363503at2"/>
<gene>
    <name evidence="3" type="ORF">C0081_20280</name>
</gene>
<dbReference type="RefSeq" id="WP_101535559.1">
    <property type="nucleotide sequence ID" value="NZ_PKUQ01000052.1"/>
</dbReference>